<protein>
    <submittedName>
        <fullName evidence="1">Uncharacterized protein</fullName>
    </submittedName>
</protein>
<dbReference type="Gene3D" id="3.80.10.10">
    <property type="entry name" value="Ribonuclease Inhibitor"/>
    <property type="match status" value="1"/>
</dbReference>
<evidence type="ECO:0000313" key="2">
    <source>
        <dbReference type="Proteomes" id="UP000230002"/>
    </source>
</evidence>
<dbReference type="InterPro" id="IPR032675">
    <property type="entry name" value="LRR_dom_sf"/>
</dbReference>
<keyword evidence="2" id="KW-1185">Reference proteome</keyword>
<evidence type="ECO:0000313" key="1">
    <source>
        <dbReference type="EMBL" id="PIL36904.1"/>
    </source>
</evidence>
<gene>
    <name evidence="1" type="ORF">GSI_00594</name>
</gene>
<dbReference type="AlphaFoldDB" id="A0A2G8ST22"/>
<dbReference type="Gene3D" id="1.20.1280.50">
    <property type="match status" value="1"/>
</dbReference>
<comment type="caution">
    <text evidence="1">The sequence shown here is derived from an EMBL/GenBank/DDBJ whole genome shotgun (WGS) entry which is preliminary data.</text>
</comment>
<reference evidence="1 2" key="1">
    <citation type="journal article" date="2015" name="Sci. Rep.">
        <title>Chromosome-level genome map provides insights into diverse defense mechanisms in the medicinal fungus Ganoderma sinense.</title>
        <authorList>
            <person name="Zhu Y."/>
            <person name="Xu J."/>
            <person name="Sun C."/>
            <person name="Zhou S."/>
            <person name="Xu H."/>
            <person name="Nelson D.R."/>
            <person name="Qian J."/>
            <person name="Song J."/>
            <person name="Luo H."/>
            <person name="Xiang L."/>
            <person name="Li Y."/>
            <person name="Xu Z."/>
            <person name="Ji A."/>
            <person name="Wang L."/>
            <person name="Lu S."/>
            <person name="Hayward A."/>
            <person name="Sun W."/>
            <person name="Li X."/>
            <person name="Schwartz D.C."/>
            <person name="Wang Y."/>
            <person name="Chen S."/>
        </authorList>
    </citation>
    <scope>NUCLEOTIDE SEQUENCE [LARGE SCALE GENOMIC DNA]</scope>
    <source>
        <strain evidence="1 2">ZZ0214-1</strain>
    </source>
</reference>
<accession>A0A2G8ST22</accession>
<proteinExistence type="predicted"/>
<sequence length="692" mass="76915">MLQPVDIPRTLEERKLEEQIAYLQQKLRQLRTKSNSQVPIAKLPPEILSEIFLVQAAKIREERLMIELRGDSECPNDLVHKSCYSWLNVSHVSRHWREVSLKCAQLWTWLALEPRITDDIVETLLPRARDLPLTAVLLFFSSRSYCGGCMRLDQLLDHYDTTLRRLEALLPRLRELVLVVDREECEDLWDVLTIPTDSLETIRIEVVGATHLSPPVLVVPSRLFASRTPRLQSLKLSSIALDWPNTLLCSSLRHLDVSRCGMDGDGELQPFLSAICMLPHLETLRANWMRPSATINPDIPPASSLPEEHEIAWLPCLKHVYLSGGNRRIATILMYTRWPVETRMHFTVIDTVAPAERAYFQFAFHILLSKETVRGAMYAFNGFGVDTSLLLWSVAGKITAKDPPDTAVEEPLHLTSNEIPPPRLHIHSDSDSQDHPILLALQTIDLVHLRVLLVLGATTGRQWASMFRPAVHLTTLRVKGQAAFGLPALLAGDARTLTPQDVSLAIRAGLDEWHWLDFNTGGGDGNEAQQTGLIQDAEAQEDLELNAHAAEVLNGAVEAEYESDTIPAAGNGGGGGDEATLSSVLFPDLRAVQIAAVDIALPDGWTGPLPYKYSAVMDLMMYRAKDAKYGLDVAALARCLRIRREWGIEGLAAIEFCGCHCEDMAQLGPLARQGVDVSWDGQPVSGSSDVDR</sequence>
<dbReference type="Proteomes" id="UP000230002">
    <property type="component" value="Unassembled WGS sequence"/>
</dbReference>
<name>A0A2G8ST22_9APHY</name>
<dbReference type="OrthoDB" id="2744437at2759"/>
<dbReference type="SUPFAM" id="SSF52047">
    <property type="entry name" value="RNI-like"/>
    <property type="match status" value="1"/>
</dbReference>
<dbReference type="EMBL" id="AYKW01000001">
    <property type="protein sequence ID" value="PIL36904.1"/>
    <property type="molecule type" value="Genomic_DNA"/>
</dbReference>
<organism evidence="1 2">
    <name type="scientific">Ganoderma sinense ZZ0214-1</name>
    <dbReference type="NCBI Taxonomy" id="1077348"/>
    <lineage>
        <taxon>Eukaryota</taxon>
        <taxon>Fungi</taxon>
        <taxon>Dikarya</taxon>
        <taxon>Basidiomycota</taxon>
        <taxon>Agaricomycotina</taxon>
        <taxon>Agaricomycetes</taxon>
        <taxon>Polyporales</taxon>
        <taxon>Polyporaceae</taxon>
        <taxon>Ganoderma</taxon>
    </lineage>
</organism>